<evidence type="ECO:0000313" key="2">
    <source>
        <dbReference type="Proteomes" id="UP000232003"/>
    </source>
</evidence>
<keyword evidence="2" id="KW-1185">Reference proteome</keyword>
<sequence length="317" mass="37404">MRVSLYSLFCIFRNIQNNLQSLVMYKIEVKIDGQFINNFYNGSIYDLVFIDLEFWPHYVEGKAVQRIYGYTITRLLKTTHQQYIKVKFLEFEVEEEQLVKEITQDISRLKNKIFIGFEIKDSDLITLKNRAKALSIYSNVNEIKLFDFRDYSQQYGYKGLNGLFKHLEIKVNKKIDGSYFRRNPRKVFLRKSAWIDILLNMFEYCLEDAAGYFQIVSNWNTKNPLITEDMITSESLNYSELEKKSSVAPIQQDAKIFSMQNFQATSDQLLSSMTLADLEALIVKIVQKTLKEEMQKLKHEHLPDQITQMNHPLKVFV</sequence>
<dbReference type="KEGG" id="nfl:COO91_03933"/>
<reference evidence="1 2" key="1">
    <citation type="submission" date="2017-11" db="EMBL/GenBank/DDBJ databases">
        <title>Complete genome of a free-living desiccation-tolerant cyanobacterium and its photosynthetic adaptation to extreme terrestrial habitat.</title>
        <authorList>
            <person name="Shang J."/>
        </authorList>
    </citation>
    <scope>NUCLEOTIDE SEQUENCE [LARGE SCALE GENOMIC DNA]</scope>
    <source>
        <strain evidence="1 2">CCNUN1</strain>
    </source>
</reference>
<protein>
    <submittedName>
        <fullName evidence="1">Ribonuclease H-like domain</fullName>
    </submittedName>
</protein>
<evidence type="ECO:0000313" key="1">
    <source>
        <dbReference type="EMBL" id="AUB37979.1"/>
    </source>
</evidence>
<dbReference type="EMBL" id="CP024785">
    <property type="protein sequence ID" value="AUB37979.1"/>
    <property type="molecule type" value="Genomic_DNA"/>
</dbReference>
<proteinExistence type="predicted"/>
<dbReference type="AlphaFoldDB" id="A0A2K8SR80"/>
<gene>
    <name evidence="1" type="ORF">COO91_03933</name>
</gene>
<accession>A0A2K8SR80</accession>
<name>A0A2K8SR80_9NOSO</name>
<organism evidence="1 2">
    <name type="scientific">Nostoc flagelliforme CCNUN1</name>
    <dbReference type="NCBI Taxonomy" id="2038116"/>
    <lineage>
        <taxon>Bacteria</taxon>
        <taxon>Bacillati</taxon>
        <taxon>Cyanobacteriota</taxon>
        <taxon>Cyanophyceae</taxon>
        <taxon>Nostocales</taxon>
        <taxon>Nostocaceae</taxon>
        <taxon>Nostoc</taxon>
    </lineage>
</organism>
<dbReference type="Proteomes" id="UP000232003">
    <property type="component" value="Chromosome"/>
</dbReference>